<dbReference type="Proteomes" id="UP000887540">
    <property type="component" value="Unplaced"/>
</dbReference>
<evidence type="ECO:0000313" key="2">
    <source>
        <dbReference type="WBParaSite" id="ACRNAN_scaffold13086.g10676.t1"/>
    </source>
</evidence>
<sequence length="81" mass="9050">MFIFTYGNYLLPLHQDNVKQAPESNNDKVGYALIMTSICGNLLPDMLQMLATSEHGRSSFILFFLLGGLIVTESESTSEFE</sequence>
<proteinExistence type="predicted"/>
<dbReference type="AlphaFoldDB" id="A0A914CR69"/>
<organism evidence="1 2">
    <name type="scientific">Acrobeloides nanus</name>
    <dbReference type="NCBI Taxonomy" id="290746"/>
    <lineage>
        <taxon>Eukaryota</taxon>
        <taxon>Metazoa</taxon>
        <taxon>Ecdysozoa</taxon>
        <taxon>Nematoda</taxon>
        <taxon>Chromadorea</taxon>
        <taxon>Rhabditida</taxon>
        <taxon>Tylenchina</taxon>
        <taxon>Cephalobomorpha</taxon>
        <taxon>Cephaloboidea</taxon>
        <taxon>Cephalobidae</taxon>
        <taxon>Acrobeloides</taxon>
    </lineage>
</organism>
<keyword evidence="1" id="KW-1185">Reference proteome</keyword>
<protein>
    <submittedName>
        <fullName evidence="2">Uncharacterized protein</fullName>
    </submittedName>
</protein>
<reference evidence="2" key="1">
    <citation type="submission" date="2022-11" db="UniProtKB">
        <authorList>
            <consortium name="WormBaseParasite"/>
        </authorList>
    </citation>
    <scope>IDENTIFICATION</scope>
</reference>
<dbReference type="WBParaSite" id="ACRNAN_scaffold13086.g10676.t1">
    <property type="protein sequence ID" value="ACRNAN_scaffold13086.g10676.t1"/>
    <property type="gene ID" value="ACRNAN_scaffold13086.g10676"/>
</dbReference>
<evidence type="ECO:0000313" key="1">
    <source>
        <dbReference type="Proteomes" id="UP000887540"/>
    </source>
</evidence>
<accession>A0A914CR69</accession>
<name>A0A914CR69_9BILA</name>